<dbReference type="InterPro" id="IPR011990">
    <property type="entry name" value="TPR-like_helical_dom_sf"/>
</dbReference>
<dbReference type="Pfam" id="PF14322">
    <property type="entry name" value="SusD-like_3"/>
    <property type="match status" value="1"/>
</dbReference>
<dbReference type="AlphaFoldDB" id="A0A6N8L6S3"/>
<keyword evidence="3" id="KW-1185">Reference proteome</keyword>
<organism evidence="2 3">
    <name type="scientific">Sphingobacterium humi</name>
    <dbReference type="NCBI Taxonomy" id="1796905"/>
    <lineage>
        <taxon>Bacteria</taxon>
        <taxon>Pseudomonadati</taxon>
        <taxon>Bacteroidota</taxon>
        <taxon>Sphingobacteriia</taxon>
        <taxon>Sphingobacteriales</taxon>
        <taxon>Sphingobacteriaceae</taxon>
        <taxon>Sphingobacterium</taxon>
    </lineage>
</organism>
<accession>A0A6N8L6S3</accession>
<dbReference type="Gene3D" id="1.25.40.390">
    <property type="match status" value="1"/>
</dbReference>
<comment type="caution">
    <text evidence="2">The sequence shown here is derived from an EMBL/GenBank/DDBJ whole genome shotgun (WGS) entry which is preliminary data.</text>
</comment>
<gene>
    <name evidence="2" type="ORF">GQF63_15550</name>
</gene>
<evidence type="ECO:0000259" key="1">
    <source>
        <dbReference type="Pfam" id="PF14322"/>
    </source>
</evidence>
<evidence type="ECO:0000313" key="2">
    <source>
        <dbReference type="EMBL" id="MVZ63442.1"/>
    </source>
</evidence>
<sequence>MQNSKQMKSLKSNKNLYILLAFILLGGLSSCSKWLDVKPEDKFLEEHLYSTPQGVAEIVNGFYVKLGTDALYGSNLSSTMLDVLAQRYRISSDKHPYYYYNNFSFAERVVENGIASVWTQMYNVIANINDMVRILPTVENGMTQDQKNQYIGEAIGLRAFIHFDLLRMFGKPYDETSKTEPAIPYYRNLTTDASPIESSEQIAAKILEDIAEAEKLLAKDPIITEGSMKNFNNNRFNIYAVKALKARVYQWINDKPAALAAAQEVIAAQDKFPWVSHSAITISGPNTDRKFFSENLFSVFNSKLNDLYNRYFNPNLLESEILSTSKDNIIEKVYENNTSDYRYVYLWPISTTGMRTFTKYLELSDIKNLSRFMVPVMRISEMYYIAAESSEDPKEGLSYLNTVRQHRNIMVDITNANSLRTELTKEYQKEFFGEGQLWYYYKRNKMTSIPTTNNAWRNMTIPLSHYQFKLPLVETTPR</sequence>
<proteinExistence type="predicted"/>
<dbReference type="SUPFAM" id="SSF48452">
    <property type="entry name" value="TPR-like"/>
    <property type="match status" value="1"/>
</dbReference>
<dbReference type="InterPro" id="IPR033985">
    <property type="entry name" value="SusD-like_N"/>
</dbReference>
<protein>
    <submittedName>
        <fullName evidence="2">RagB/SusD family nutrient uptake outer membrane protein</fullName>
    </submittedName>
</protein>
<reference evidence="2 3" key="1">
    <citation type="submission" date="2019-12" db="EMBL/GenBank/DDBJ databases">
        <authorList>
            <person name="Dong K."/>
        </authorList>
    </citation>
    <scope>NUCLEOTIDE SEQUENCE [LARGE SCALE GENOMIC DNA]</scope>
    <source>
        <strain evidence="2 3">JCM 31225</strain>
    </source>
</reference>
<dbReference type="EMBL" id="WSQA01000013">
    <property type="protein sequence ID" value="MVZ63442.1"/>
    <property type="molecule type" value="Genomic_DNA"/>
</dbReference>
<dbReference type="PROSITE" id="PS51257">
    <property type="entry name" value="PROKAR_LIPOPROTEIN"/>
    <property type="match status" value="1"/>
</dbReference>
<name>A0A6N8L6S3_9SPHI</name>
<feature type="domain" description="SusD-like N-terminal" evidence="1">
    <location>
        <begin position="33"/>
        <end position="249"/>
    </location>
</feature>
<dbReference type="Proteomes" id="UP000435036">
    <property type="component" value="Unassembled WGS sequence"/>
</dbReference>
<evidence type="ECO:0000313" key="3">
    <source>
        <dbReference type="Proteomes" id="UP000435036"/>
    </source>
</evidence>